<dbReference type="GO" id="GO:0016593">
    <property type="term" value="C:Cdc73/Paf1 complex"/>
    <property type="evidence" value="ECO:0007669"/>
    <property type="project" value="TreeGrafter"/>
</dbReference>
<keyword evidence="2" id="KW-0805">Transcription regulation</keyword>
<dbReference type="EMBL" id="JAGHQM010000163">
    <property type="protein sequence ID" value="KAH0564901.1"/>
    <property type="molecule type" value="Genomic_DNA"/>
</dbReference>
<dbReference type="FunFam" id="3.90.70.200:FF:000005">
    <property type="entry name" value="Related to Pol II transcription elongation factor"/>
    <property type="match status" value="1"/>
</dbReference>
<dbReference type="PANTHER" id="PTHR13115:SF8">
    <property type="entry name" value="RNA POLYMERASE-ASSOCIATED PROTEIN RTF1 HOMOLOG"/>
    <property type="match status" value="1"/>
</dbReference>
<feature type="compositionally biased region" description="Low complexity" evidence="6">
    <location>
        <begin position="87"/>
        <end position="107"/>
    </location>
</feature>
<evidence type="ECO:0000259" key="7">
    <source>
        <dbReference type="PROSITE" id="PS51360"/>
    </source>
</evidence>
<dbReference type="Pfam" id="PF03126">
    <property type="entry name" value="Plus-3"/>
    <property type="match status" value="1"/>
</dbReference>
<evidence type="ECO:0000256" key="1">
    <source>
        <dbReference type="ARBA" id="ARBA00004123"/>
    </source>
</evidence>
<feature type="region of interest" description="Disordered" evidence="6">
    <location>
        <begin position="593"/>
        <end position="622"/>
    </location>
</feature>
<dbReference type="InterPro" id="IPR004343">
    <property type="entry name" value="Plus-3_dom"/>
</dbReference>
<feature type="compositionally biased region" description="Basic and acidic residues" evidence="6">
    <location>
        <begin position="223"/>
        <end position="246"/>
    </location>
</feature>
<dbReference type="AlphaFoldDB" id="A0A9P8RSF6"/>
<evidence type="ECO:0000313" key="8">
    <source>
        <dbReference type="EMBL" id="KAH0564901.1"/>
    </source>
</evidence>
<sequence>MADIDADILALAGDESTGEETSNETPVVAKPESPPAAKPTSPASKRKRSTSPLPSIERVNIVQEPDGVTQADVKKRKKDDSPEDGEASSSSAPPSPHSSLRSAPMSESDSDSSSEDVDEDAPLFPIENKYKSETDKMEILTLPEIRREEILAERASLLEQEQQNRYLRQLLKDRAREEGKALERKKRKAAAADLEDENRRKSSRQKTILGGRKEGEASGALQEYKRQREQRGAHNEQRKRDEDAKGKPKKKGKRPDDDGYSDRDAEGDSEVEWASGKAAVPTIELSRPDAQGDQQPILKDFERCKVGSRNFAEVCFYPGFEEAIVGCFVRVCIGDDKQTRQNVYRLAQIKGFSKGRPYAMTGANKSNFVTDQYAVCSHGKATKDWPFIACSNGDITDAELERYRRVLEFESSPMPTKASLIRKTRDIDGLIRRSWTEEEIAKKLERSGAIYQRLLPLERKTIKNRREEAVRRGDEAEVAKCDAELAALEGPKLAFGTSLTQTPVRPKEKGQQDRLAEINRRNRKANAEAVRKAQIRERREDLKAQAAVARGEALPDSFKRVKTRAKVHYDANADALTPLKKDDLFGDGISDNSRAATPTLATSTSAAGTPQRSGTPVASLPGRRVAVGGIPTISRPPTDDDYLATMDFGIDIEL</sequence>
<feature type="domain" description="Plus3" evidence="7">
    <location>
        <begin position="295"/>
        <end position="432"/>
    </location>
</feature>
<comment type="caution">
    <text evidence="8">The sequence shown here is derived from an EMBL/GenBank/DDBJ whole genome shotgun (WGS) entry which is preliminary data.</text>
</comment>
<evidence type="ECO:0000256" key="2">
    <source>
        <dbReference type="ARBA" id="ARBA00023015"/>
    </source>
</evidence>
<evidence type="ECO:0000256" key="3">
    <source>
        <dbReference type="ARBA" id="ARBA00023163"/>
    </source>
</evidence>
<evidence type="ECO:0000313" key="9">
    <source>
        <dbReference type="Proteomes" id="UP000750711"/>
    </source>
</evidence>
<feature type="coiled-coil region" evidence="5">
    <location>
        <begin position="508"/>
        <end position="552"/>
    </location>
</feature>
<feature type="region of interest" description="Disordered" evidence="6">
    <location>
        <begin position="176"/>
        <end position="292"/>
    </location>
</feature>
<dbReference type="PANTHER" id="PTHR13115">
    <property type="entry name" value="RNA POLYMERASE-ASSOCIATED PROTEIN RTF1 HOMOLOG"/>
    <property type="match status" value="1"/>
</dbReference>
<dbReference type="InterPro" id="IPR036128">
    <property type="entry name" value="Plus3-like_sf"/>
</dbReference>
<reference evidence="8" key="1">
    <citation type="submission" date="2021-03" db="EMBL/GenBank/DDBJ databases">
        <title>Comparative genomics and phylogenomic investigation of the class Geoglossomycetes provide insights into ecological specialization and systematics.</title>
        <authorList>
            <person name="Melie T."/>
            <person name="Pirro S."/>
            <person name="Miller A.N."/>
            <person name="Quandt A."/>
        </authorList>
    </citation>
    <scope>NUCLEOTIDE SEQUENCE</scope>
    <source>
        <strain evidence="8">CAQ_001_2017</strain>
    </source>
</reference>
<proteinExistence type="predicted"/>
<keyword evidence="4" id="KW-0539">Nucleus</keyword>
<organism evidence="8 9">
    <name type="scientific">Trichoglossum hirsutum</name>
    <dbReference type="NCBI Taxonomy" id="265104"/>
    <lineage>
        <taxon>Eukaryota</taxon>
        <taxon>Fungi</taxon>
        <taxon>Dikarya</taxon>
        <taxon>Ascomycota</taxon>
        <taxon>Pezizomycotina</taxon>
        <taxon>Geoglossomycetes</taxon>
        <taxon>Geoglossales</taxon>
        <taxon>Geoglossaceae</taxon>
        <taxon>Trichoglossum</taxon>
    </lineage>
</organism>
<evidence type="ECO:0000256" key="5">
    <source>
        <dbReference type="SAM" id="Coils"/>
    </source>
</evidence>
<dbReference type="PROSITE" id="PS51360">
    <property type="entry name" value="PLUS3"/>
    <property type="match status" value="1"/>
</dbReference>
<keyword evidence="9" id="KW-1185">Reference proteome</keyword>
<gene>
    <name evidence="8" type="ORF">GP486_001717</name>
</gene>
<keyword evidence="3" id="KW-0804">Transcription</keyword>
<dbReference type="SUPFAM" id="SSF159042">
    <property type="entry name" value="Plus3-like"/>
    <property type="match status" value="1"/>
</dbReference>
<feature type="compositionally biased region" description="Acidic residues" evidence="6">
    <location>
        <begin position="108"/>
        <end position="121"/>
    </location>
</feature>
<dbReference type="GO" id="GO:0003677">
    <property type="term" value="F:DNA binding"/>
    <property type="evidence" value="ECO:0007669"/>
    <property type="project" value="InterPro"/>
</dbReference>
<accession>A0A9P8RSF6</accession>
<keyword evidence="5" id="KW-0175">Coiled coil</keyword>
<name>A0A9P8RSF6_9PEZI</name>
<protein>
    <recommendedName>
        <fullName evidence="7">Plus3 domain-containing protein</fullName>
    </recommendedName>
</protein>
<feature type="region of interest" description="Disordered" evidence="6">
    <location>
        <begin position="1"/>
        <end position="133"/>
    </location>
</feature>
<dbReference type="Gene3D" id="3.90.70.200">
    <property type="entry name" value="Plus-3 domain"/>
    <property type="match status" value="1"/>
</dbReference>
<feature type="compositionally biased region" description="Low complexity" evidence="6">
    <location>
        <begin position="595"/>
        <end position="610"/>
    </location>
</feature>
<dbReference type="Proteomes" id="UP000750711">
    <property type="component" value="Unassembled WGS sequence"/>
</dbReference>
<comment type="subcellular location">
    <subcellularLocation>
        <location evidence="1">Nucleus</location>
    </subcellularLocation>
</comment>
<dbReference type="GO" id="GO:1990269">
    <property type="term" value="F:RNA polymerase II C-terminal domain phosphoserine binding"/>
    <property type="evidence" value="ECO:0007669"/>
    <property type="project" value="TreeGrafter"/>
</dbReference>
<evidence type="ECO:0000256" key="6">
    <source>
        <dbReference type="SAM" id="MobiDB-lite"/>
    </source>
</evidence>
<feature type="compositionally biased region" description="Basic and acidic residues" evidence="6">
    <location>
        <begin position="254"/>
        <end position="266"/>
    </location>
</feature>
<evidence type="ECO:0000256" key="4">
    <source>
        <dbReference type="ARBA" id="ARBA00023242"/>
    </source>
</evidence>
<dbReference type="SMART" id="SM00719">
    <property type="entry name" value="Plus3"/>
    <property type="match status" value="1"/>
</dbReference>